<sequence length="622" mass="68197">MKKNLYQDKDNGTSGGSSVHVTPSETVTVDRLKFIDFQGQVDAISKSQAVIEFNMDGTIIYANENFLNAMGYTLGEIKGRHHRMFVEETYGRGKAYADFWAKLNRGEYISDEFKRVGKNGKEVWIQASYNPIMDLNGVPFKVVKYASDITEQKLQNIDTQGQLDAIGRSNAVIEFNMDGTIITANENFLKATGYSLKEIKGKHHRMFVSAEYGRSAEYHDFWDTLNRGEFLIGTYTRVNRRGEEIYLQASYNPIVDIDGQPIKVVKYALDMTEVIRAIKAMAKGDLSQRCDTSVDNNGLTAEVNKTLENLNSVLANISQGSDVVAQSSDLLQKKTTDMKRGTTETASAISQMAKGAQDQALRTDESSKLINHVMNTSTDMEKKAHFINKTAEKGLESSTQGMKTVKVLVTNMSGIKDSAGQTAQSIAVLTKRTEEIGRTLNVITDIASQTNLLALNAAIEAARAGDAGRGFAVVAEEIRKLAEDSRRSAVEIEKIIGDVQKDTQAAGKAIDMMEASVKDGNKSSMEAEVIFQEIAKSSEETFSASKEIQTATITQKESITTVVKNFEQIVVVSEETAAGTQQVASSSQQMSNGMLEIAKAGDELSAVAAELQAGIQQFKLRK</sequence>
<gene>
    <name evidence="6" type="ORF">JI741_07730</name>
</gene>
<reference evidence="6 7" key="1">
    <citation type="submission" date="2021-01" db="EMBL/GenBank/DDBJ databases">
        <title>Chryseolinea sp. Jin1 Genome sequencing and assembly.</title>
        <authorList>
            <person name="Kim I."/>
        </authorList>
    </citation>
    <scope>NUCLEOTIDE SEQUENCE [LARGE SCALE GENOMIC DNA]</scope>
    <source>
        <strain evidence="6 7">Jin1</strain>
    </source>
</reference>
<dbReference type="Gene3D" id="1.10.287.950">
    <property type="entry name" value="Methyl-accepting chemotaxis protein"/>
    <property type="match status" value="1"/>
</dbReference>
<evidence type="ECO:0000259" key="4">
    <source>
        <dbReference type="PROSITE" id="PS50112"/>
    </source>
</evidence>
<comment type="caution">
    <text evidence="6">The sequence shown here is derived from an EMBL/GenBank/DDBJ whole genome shotgun (WGS) entry which is preliminary data.</text>
</comment>
<evidence type="ECO:0000313" key="7">
    <source>
        <dbReference type="Proteomes" id="UP000613030"/>
    </source>
</evidence>
<keyword evidence="7" id="KW-1185">Reference proteome</keyword>
<dbReference type="InterPro" id="IPR000700">
    <property type="entry name" value="PAS-assoc_C"/>
</dbReference>
<feature type="domain" description="PAC" evidence="5">
    <location>
        <begin position="109"/>
        <end position="161"/>
    </location>
</feature>
<dbReference type="SMART" id="SM00283">
    <property type="entry name" value="MA"/>
    <property type="match status" value="1"/>
</dbReference>
<dbReference type="InterPro" id="IPR050903">
    <property type="entry name" value="Bact_Chemotaxis_MeTrfase"/>
</dbReference>
<dbReference type="PANTHER" id="PTHR24422:SF10">
    <property type="entry name" value="CHEMOTAXIS PROTEIN METHYLTRANSFERASE 2"/>
    <property type="match status" value="1"/>
</dbReference>
<dbReference type="CDD" id="cd11386">
    <property type="entry name" value="MCP_signal"/>
    <property type="match status" value="1"/>
</dbReference>
<dbReference type="PROSITE" id="PS50111">
    <property type="entry name" value="CHEMOTAXIS_TRANSDUC_2"/>
    <property type="match status" value="1"/>
</dbReference>
<evidence type="ECO:0000313" key="6">
    <source>
        <dbReference type="EMBL" id="MBL0741105.1"/>
    </source>
</evidence>
<feature type="domain" description="PAC" evidence="5">
    <location>
        <begin position="226"/>
        <end position="283"/>
    </location>
</feature>
<evidence type="ECO:0000256" key="1">
    <source>
        <dbReference type="PROSITE-ProRule" id="PRU00284"/>
    </source>
</evidence>
<dbReference type="SMART" id="SM00086">
    <property type="entry name" value="PAC"/>
    <property type="match status" value="2"/>
</dbReference>
<dbReference type="InterPro" id="IPR000014">
    <property type="entry name" value="PAS"/>
</dbReference>
<feature type="domain" description="PAS" evidence="4">
    <location>
        <begin position="169"/>
        <end position="202"/>
    </location>
</feature>
<dbReference type="PROSITE" id="PS50113">
    <property type="entry name" value="PAC"/>
    <property type="match status" value="2"/>
</dbReference>
<dbReference type="EMBL" id="JAERRB010000002">
    <property type="protein sequence ID" value="MBL0741105.1"/>
    <property type="molecule type" value="Genomic_DNA"/>
</dbReference>
<proteinExistence type="predicted"/>
<organism evidence="6 7">
    <name type="scientific">Chryseolinea lacunae</name>
    <dbReference type="NCBI Taxonomy" id="2801331"/>
    <lineage>
        <taxon>Bacteria</taxon>
        <taxon>Pseudomonadati</taxon>
        <taxon>Bacteroidota</taxon>
        <taxon>Cytophagia</taxon>
        <taxon>Cytophagales</taxon>
        <taxon>Fulvivirgaceae</taxon>
        <taxon>Chryseolinea</taxon>
    </lineage>
</organism>
<dbReference type="SUPFAM" id="SSF58104">
    <property type="entry name" value="Methyl-accepting chemotaxis protein (MCP) signaling domain"/>
    <property type="match status" value="1"/>
</dbReference>
<feature type="domain" description="Methyl-accepting transducer" evidence="3">
    <location>
        <begin position="334"/>
        <end position="591"/>
    </location>
</feature>
<dbReference type="SUPFAM" id="SSF55785">
    <property type="entry name" value="PYP-like sensor domain (PAS domain)"/>
    <property type="match status" value="2"/>
</dbReference>
<feature type="domain" description="PAS" evidence="4">
    <location>
        <begin position="50"/>
        <end position="80"/>
    </location>
</feature>
<dbReference type="InterPro" id="IPR035965">
    <property type="entry name" value="PAS-like_dom_sf"/>
</dbReference>
<dbReference type="PROSITE" id="PS50112">
    <property type="entry name" value="PAS"/>
    <property type="match status" value="2"/>
</dbReference>
<keyword evidence="1" id="KW-0807">Transducer</keyword>
<dbReference type="InterPro" id="IPR004089">
    <property type="entry name" value="MCPsignal_dom"/>
</dbReference>
<dbReference type="Pfam" id="PF08447">
    <property type="entry name" value="PAS_3"/>
    <property type="match status" value="2"/>
</dbReference>
<feature type="region of interest" description="Disordered" evidence="2">
    <location>
        <begin position="1"/>
        <end position="22"/>
    </location>
</feature>
<dbReference type="RefSeq" id="WP_202008467.1">
    <property type="nucleotide sequence ID" value="NZ_JAERRB010000002.1"/>
</dbReference>
<dbReference type="InterPro" id="IPR013655">
    <property type="entry name" value="PAS_fold_3"/>
</dbReference>
<accession>A0ABS1KNS6</accession>
<name>A0ABS1KNS6_9BACT</name>
<dbReference type="NCBIfam" id="TIGR00229">
    <property type="entry name" value="sensory_box"/>
    <property type="match status" value="2"/>
</dbReference>
<feature type="compositionally biased region" description="Basic and acidic residues" evidence="2">
    <location>
        <begin position="1"/>
        <end position="11"/>
    </location>
</feature>
<dbReference type="Gene3D" id="3.30.450.20">
    <property type="entry name" value="PAS domain"/>
    <property type="match status" value="2"/>
</dbReference>
<dbReference type="Proteomes" id="UP000613030">
    <property type="component" value="Unassembled WGS sequence"/>
</dbReference>
<dbReference type="InterPro" id="IPR001610">
    <property type="entry name" value="PAC"/>
</dbReference>
<evidence type="ECO:0000259" key="5">
    <source>
        <dbReference type="PROSITE" id="PS50113"/>
    </source>
</evidence>
<dbReference type="Pfam" id="PF00015">
    <property type="entry name" value="MCPsignal"/>
    <property type="match status" value="1"/>
</dbReference>
<evidence type="ECO:0000259" key="3">
    <source>
        <dbReference type="PROSITE" id="PS50111"/>
    </source>
</evidence>
<protein>
    <submittedName>
        <fullName evidence="6">PAS domain-containing methyl-accepting chemotaxis protein</fullName>
    </submittedName>
</protein>
<dbReference type="PANTHER" id="PTHR24422">
    <property type="entry name" value="CHEMOTAXIS PROTEIN METHYLTRANSFERASE"/>
    <property type="match status" value="1"/>
</dbReference>
<dbReference type="CDD" id="cd00130">
    <property type="entry name" value="PAS"/>
    <property type="match status" value="2"/>
</dbReference>
<evidence type="ECO:0000256" key="2">
    <source>
        <dbReference type="SAM" id="MobiDB-lite"/>
    </source>
</evidence>